<reference evidence="3" key="1">
    <citation type="journal article" date="2014" name="Int. J. Syst. Evol. Microbiol.">
        <title>Complete genome sequence of Corynebacterium casei LMG S-19264T (=DSM 44701T), isolated from a smear-ripened cheese.</title>
        <authorList>
            <consortium name="US DOE Joint Genome Institute (JGI-PGF)"/>
            <person name="Walter F."/>
            <person name="Albersmeier A."/>
            <person name="Kalinowski J."/>
            <person name="Ruckert C."/>
        </authorList>
    </citation>
    <scope>NUCLEOTIDE SEQUENCE</scope>
    <source>
        <strain evidence="3">CGMCC 1.12195</strain>
    </source>
</reference>
<evidence type="ECO:0008006" key="5">
    <source>
        <dbReference type="Google" id="ProtNLM"/>
    </source>
</evidence>
<gene>
    <name evidence="3" type="ORF">GCM10007415_44460</name>
</gene>
<keyword evidence="2" id="KW-0812">Transmembrane</keyword>
<feature type="transmembrane region" description="Helical" evidence="2">
    <location>
        <begin position="21"/>
        <end position="40"/>
    </location>
</feature>
<keyword evidence="4" id="KW-1185">Reference proteome</keyword>
<name>A0A917I376_9SPHI</name>
<organism evidence="3 4">
    <name type="scientific">Parapedobacter pyrenivorans</name>
    <dbReference type="NCBI Taxonomy" id="1305674"/>
    <lineage>
        <taxon>Bacteria</taxon>
        <taxon>Pseudomonadati</taxon>
        <taxon>Bacteroidota</taxon>
        <taxon>Sphingobacteriia</taxon>
        <taxon>Sphingobacteriales</taxon>
        <taxon>Sphingobacteriaceae</taxon>
        <taxon>Parapedobacter</taxon>
    </lineage>
</organism>
<dbReference type="EMBL" id="BMER01000006">
    <property type="protein sequence ID" value="GGH03384.1"/>
    <property type="molecule type" value="Genomic_DNA"/>
</dbReference>
<reference evidence="3" key="2">
    <citation type="submission" date="2020-09" db="EMBL/GenBank/DDBJ databases">
        <authorList>
            <person name="Sun Q."/>
            <person name="Zhou Y."/>
        </authorList>
    </citation>
    <scope>NUCLEOTIDE SEQUENCE</scope>
    <source>
        <strain evidence="3">CGMCC 1.12195</strain>
    </source>
</reference>
<accession>A0A917I376</accession>
<sequence length="129" mass="14019">MKAKNENGKIKKDTMMKTKNSIITYALVGLAAGTAAWLLLGTKEGRKQLGCASDGIRELTKTIRKTTKDGIQKASKLADRATAEIDNLRAQAKNKGQSTIDKADRFAKDGIDKARNAAKTAKRKAQEEI</sequence>
<evidence type="ECO:0000256" key="2">
    <source>
        <dbReference type="SAM" id="Phobius"/>
    </source>
</evidence>
<keyword evidence="2" id="KW-0472">Membrane</keyword>
<protein>
    <recommendedName>
        <fullName evidence="5">YtxH-like protein</fullName>
    </recommendedName>
</protein>
<feature type="coiled-coil region" evidence="1">
    <location>
        <begin position="71"/>
        <end position="98"/>
    </location>
</feature>
<proteinExistence type="predicted"/>
<keyword evidence="1" id="KW-0175">Coiled coil</keyword>
<dbReference type="AlphaFoldDB" id="A0A917I376"/>
<keyword evidence="2" id="KW-1133">Transmembrane helix</keyword>
<dbReference type="Proteomes" id="UP000660862">
    <property type="component" value="Unassembled WGS sequence"/>
</dbReference>
<comment type="caution">
    <text evidence="3">The sequence shown here is derived from an EMBL/GenBank/DDBJ whole genome shotgun (WGS) entry which is preliminary data.</text>
</comment>
<evidence type="ECO:0000313" key="4">
    <source>
        <dbReference type="Proteomes" id="UP000660862"/>
    </source>
</evidence>
<evidence type="ECO:0000313" key="3">
    <source>
        <dbReference type="EMBL" id="GGH03384.1"/>
    </source>
</evidence>
<evidence type="ECO:0000256" key="1">
    <source>
        <dbReference type="SAM" id="Coils"/>
    </source>
</evidence>